<dbReference type="Proteomes" id="UP000178379">
    <property type="component" value="Unassembled WGS sequence"/>
</dbReference>
<evidence type="ECO:0000259" key="1">
    <source>
        <dbReference type="SMART" id="SM01204"/>
    </source>
</evidence>
<evidence type="ECO:0000313" key="3">
    <source>
        <dbReference type="Proteomes" id="UP000178379"/>
    </source>
</evidence>
<dbReference type="GO" id="GO:0000209">
    <property type="term" value="P:protein polyubiquitination"/>
    <property type="evidence" value="ECO:0007669"/>
    <property type="project" value="TreeGrafter"/>
</dbReference>
<dbReference type="EMBL" id="MFSQ01000058">
    <property type="protein sequence ID" value="OGI40258.1"/>
    <property type="molecule type" value="Genomic_DNA"/>
</dbReference>
<accession>A0A1F6T530</accession>
<gene>
    <name evidence="2" type="ORF">A2140_00685</name>
</gene>
<evidence type="ECO:0000313" key="2">
    <source>
        <dbReference type="EMBL" id="OGI40258.1"/>
    </source>
</evidence>
<dbReference type="Pfam" id="PF10442">
    <property type="entry name" value="FIST_C"/>
    <property type="match status" value="1"/>
</dbReference>
<reference evidence="2 3" key="1">
    <citation type="journal article" date="2016" name="Nat. Commun.">
        <title>Thousands of microbial genomes shed light on interconnected biogeochemical processes in an aquifer system.</title>
        <authorList>
            <person name="Anantharaman K."/>
            <person name="Brown C.T."/>
            <person name="Hug L.A."/>
            <person name="Sharon I."/>
            <person name="Castelle C.J."/>
            <person name="Probst A.J."/>
            <person name="Thomas B.C."/>
            <person name="Singh A."/>
            <person name="Wilkins M.J."/>
            <person name="Karaoz U."/>
            <person name="Brodie E.L."/>
            <person name="Williams K.H."/>
            <person name="Hubbard S.S."/>
            <person name="Banfield J.F."/>
        </authorList>
    </citation>
    <scope>NUCLEOTIDE SEQUENCE [LARGE SCALE GENOMIC DNA]</scope>
</reference>
<feature type="domain" description="FIST C-domain" evidence="1">
    <location>
        <begin position="203"/>
        <end position="347"/>
    </location>
</feature>
<organism evidence="2 3">
    <name type="scientific">Candidatus Muproteobacteria bacterium RBG_16_62_13</name>
    <dbReference type="NCBI Taxonomy" id="1817756"/>
    <lineage>
        <taxon>Bacteria</taxon>
        <taxon>Pseudomonadati</taxon>
        <taxon>Pseudomonadota</taxon>
        <taxon>Candidatus Muproteobacteria</taxon>
    </lineage>
</organism>
<proteinExistence type="predicted"/>
<dbReference type="PANTHER" id="PTHR14939:SF5">
    <property type="entry name" value="F-BOX ONLY PROTEIN 22"/>
    <property type="match status" value="1"/>
</dbReference>
<dbReference type="SMART" id="SM01204">
    <property type="entry name" value="FIST_C"/>
    <property type="match status" value="1"/>
</dbReference>
<name>A0A1F6T530_9PROT</name>
<sequence>MNTNSVATGLCHGGRADPAHAGEAVRRALRRAGLTRARAVLLFLTPDYAHDPEPALRAAARTAGTLQVMGATSAGILTEEEWVLDSPGAAAMVFGEPFGFTPVLRPSAIDETVLSLATPTGLAADWLDEPYRRLGAVSADLAGHGPFKVWSTTRVADAERVETILTGTRAAVAVSQGVRALTSPIEVVEAKGHELLKLGNYPALSVLVQSLPSEVSRLERMPLYMLMGGVTYGDPENAIREGRYRLNHILSADPREQSITLSERLMPGERLFWAMRDSLAAERDMRRTIDDAHHQLAAPPAFALLFPCLGRGPQFFGNRDRDLDQLRNRNPGLPIIGMYGNGELGPLDGANHLYQYSTVLGLFAAA</sequence>
<dbReference type="GO" id="GO:0032436">
    <property type="term" value="P:positive regulation of proteasomal ubiquitin-dependent protein catabolic process"/>
    <property type="evidence" value="ECO:0007669"/>
    <property type="project" value="TreeGrafter"/>
</dbReference>
<dbReference type="InterPro" id="IPR019494">
    <property type="entry name" value="FIST_C"/>
</dbReference>
<protein>
    <recommendedName>
        <fullName evidence="1">FIST C-domain domain-containing protein</fullName>
    </recommendedName>
</protein>
<dbReference type="AlphaFoldDB" id="A0A1F6T530"/>
<dbReference type="PANTHER" id="PTHR14939">
    <property type="entry name" value="F-BOX ONLY PROTEIN 22"/>
    <property type="match status" value="1"/>
</dbReference>
<dbReference type="STRING" id="1817756.A2140_00685"/>
<comment type="caution">
    <text evidence="2">The sequence shown here is derived from an EMBL/GenBank/DDBJ whole genome shotgun (WGS) entry which is preliminary data.</text>
</comment>